<sequence length="247" mass="26042">MLYLSEFLGTLLLVLLGNGVVYSVSAKRMFANQPGKWVVIALAWGLAVFVGVVVASSLGGPAHLNPAVTVFSLISGKFANPSELAYIPLQILGAMTAQIILNFINWKHIGETDLASVRGAHATGPAFSNKKEKATIFNFSYELVGTLVLVGVIFAFGKGGNKEALSHLGPLPVTLLVMSIGMSLGSSTGYAINPARDLGPRIVYFAMEKLLLTARKEEHVGGNFEYGWVPAVAPLLGGAIIGAFALI</sequence>
<keyword evidence="2" id="KW-1185">Reference proteome</keyword>
<dbReference type="EMBL" id="CP114370">
    <property type="protein sequence ID" value="WBP84269.1"/>
    <property type="molecule type" value="Genomic_DNA"/>
</dbReference>
<reference evidence="1" key="1">
    <citation type="submission" date="2022-12" db="EMBL/GenBank/DDBJ databases">
        <authorList>
            <consortium name="Asia Pacific Centre for Animal Health"/>
            <person name="Klose S.M."/>
            <person name="Legione A.R."/>
            <person name="Monotti I."/>
            <person name="Bushell R."/>
            <person name="Marenda M.S."/>
            <person name="Sugiyama T."/>
            <person name="Browning G.F."/>
            <person name="Vaz P.K."/>
        </authorList>
    </citation>
    <scope>NUCLEOTIDE SEQUENCE</scope>
    <source>
        <strain evidence="1">Felid995</strain>
    </source>
</reference>
<organism evidence="1 2">
    <name type="scientific">Mycoplasmopsis edwardii</name>
    <dbReference type="NCBI Taxonomy" id="53558"/>
    <lineage>
        <taxon>Bacteria</taxon>
        <taxon>Bacillati</taxon>
        <taxon>Mycoplasmatota</taxon>
        <taxon>Mycoplasmoidales</taxon>
        <taxon>Metamycoplasmataceae</taxon>
        <taxon>Mycoplasmopsis</taxon>
    </lineage>
</organism>
<protein>
    <submittedName>
        <fullName evidence="1">Aquaporin family protein</fullName>
    </submittedName>
</protein>
<gene>
    <name evidence="1" type="ORF">Me_995_000246</name>
</gene>
<evidence type="ECO:0000313" key="2">
    <source>
        <dbReference type="Proteomes" id="UP001213039"/>
    </source>
</evidence>
<evidence type="ECO:0000313" key="1">
    <source>
        <dbReference type="EMBL" id="WBP84269.1"/>
    </source>
</evidence>
<proteinExistence type="predicted"/>
<accession>A0ACD4PHX3</accession>
<name>A0ACD4PHX3_9BACT</name>
<dbReference type="Proteomes" id="UP001213039">
    <property type="component" value="Chromosome"/>
</dbReference>